<sequence length="203" mass="22893">MTARRRKAERPGEILEAAFEEFSKNGFAATRLDDIAARANVTKGTIYVYYSNKEVLFETMVRELMTPVIAEVEALMAMEATDAEAVLRAFMKFIYANVAADRQCLELMRLLLLESERFPHLSHEHFTQFVNPMQLKLQDCLNELADKGLIRKAPALSLTDLISGPAVALNVWRLLFPFAGAIDTDEHMEAALDLFLNGLLPRD</sequence>
<dbReference type="InterPro" id="IPR036271">
    <property type="entry name" value="Tet_transcr_reg_TetR-rel_C_sf"/>
</dbReference>
<keyword evidence="3" id="KW-0804">Transcription</keyword>
<protein>
    <submittedName>
        <fullName evidence="6">Transcriptional regulator, TetR family</fullName>
    </submittedName>
</protein>
<dbReference type="InterPro" id="IPR009057">
    <property type="entry name" value="Homeodomain-like_sf"/>
</dbReference>
<dbReference type="AlphaFoldDB" id="A0A1M7BS30"/>
<dbReference type="FunFam" id="1.10.10.60:FF:000141">
    <property type="entry name" value="TetR family transcriptional regulator"/>
    <property type="match status" value="1"/>
</dbReference>
<evidence type="ECO:0000256" key="2">
    <source>
        <dbReference type="ARBA" id="ARBA00023125"/>
    </source>
</evidence>
<dbReference type="PANTHER" id="PTHR30055">
    <property type="entry name" value="HTH-TYPE TRANSCRIPTIONAL REGULATOR RUTR"/>
    <property type="match status" value="1"/>
</dbReference>
<proteinExistence type="predicted"/>
<name>A0A1M7BS30_9HYPH</name>
<dbReference type="Proteomes" id="UP000186002">
    <property type="component" value="Unassembled WGS sequence"/>
</dbReference>
<keyword evidence="7" id="KW-1185">Reference proteome</keyword>
<dbReference type="STRING" id="735517.SAMN05444272_0946"/>
<dbReference type="SUPFAM" id="SSF46689">
    <property type="entry name" value="Homeodomain-like"/>
    <property type="match status" value="1"/>
</dbReference>
<feature type="DNA-binding region" description="H-T-H motif" evidence="4">
    <location>
        <begin position="31"/>
        <end position="50"/>
    </location>
</feature>
<accession>A0A1M7BS30</accession>
<dbReference type="GO" id="GO:0003700">
    <property type="term" value="F:DNA-binding transcription factor activity"/>
    <property type="evidence" value="ECO:0007669"/>
    <property type="project" value="TreeGrafter"/>
</dbReference>
<dbReference type="GO" id="GO:0000976">
    <property type="term" value="F:transcription cis-regulatory region binding"/>
    <property type="evidence" value="ECO:0007669"/>
    <property type="project" value="TreeGrafter"/>
</dbReference>
<dbReference type="InterPro" id="IPR039536">
    <property type="entry name" value="TetR_C_Proteobacteria"/>
</dbReference>
<dbReference type="InterPro" id="IPR050109">
    <property type="entry name" value="HTH-type_TetR-like_transc_reg"/>
</dbReference>
<dbReference type="Pfam" id="PF00440">
    <property type="entry name" value="TetR_N"/>
    <property type="match status" value="1"/>
</dbReference>
<evidence type="ECO:0000256" key="4">
    <source>
        <dbReference type="PROSITE-ProRule" id="PRU00335"/>
    </source>
</evidence>
<dbReference type="Gene3D" id="1.10.357.10">
    <property type="entry name" value="Tetracycline Repressor, domain 2"/>
    <property type="match status" value="1"/>
</dbReference>
<gene>
    <name evidence="6" type="ORF">SAMN05444272_0946</name>
</gene>
<reference evidence="6 7" key="1">
    <citation type="submission" date="2016-11" db="EMBL/GenBank/DDBJ databases">
        <authorList>
            <person name="Jaros S."/>
            <person name="Januszkiewicz K."/>
            <person name="Wedrychowicz H."/>
        </authorList>
    </citation>
    <scope>NUCLEOTIDE SEQUENCE [LARGE SCALE GENOMIC DNA]</scope>
    <source>
        <strain evidence="6 7">DSM 22153</strain>
    </source>
</reference>
<evidence type="ECO:0000259" key="5">
    <source>
        <dbReference type="PROSITE" id="PS50977"/>
    </source>
</evidence>
<dbReference type="RefSeq" id="WP_073009434.1">
    <property type="nucleotide sequence ID" value="NZ_FRBW01000001.1"/>
</dbReference>
<dbReference type="OrthoDB" id="9809265at2"/>
<dbReference type="PROSITE" id="PS50977">
    <property type="entry name" value="HTH_TETR_2"/>
    <property type="match status" value="1"/>
</dbReference>
<evidence type="ECO:0000256" key="3">
    <source>
        <dbReference type="ARBA" id="ARBA00023163"/>
    </source>
</evidence>
<evidence type="ECO:0000313" key="7">
    <source>
        <dbReference type="Proteomes" id="UP000186002"/>
    </source>
</evidence>
<dbReference type="PANTHER" id="PTHR30055:SF223">
    <property type="entry name" value="HTH-TYPE TRANSCRIPTIONAL REGULATOR UIDR"/>
    <property type="match status" value="1"/>
</dbReference>
<evidence type="ECO:0000313" key="6">
    <source>
        <dbReference type="EMBL" id="SHL57791.1"/>
    </source>
</evidence>
<dbReference type="Pfam" id="PF14246">
    <property type="entry name" value="TetR_C_7"/>
    <property type="match status" value="1"/>
</dbReference>
<evidence type="ECO:0000256" key="1">
    <source>
        <dbReference type="ARBA" id="ARBA00023015"/>
    </source>
</evidence>
<organism evidence="6 7">
    <name type="scientific">Roseibium suaedae</name>
    <dbReference type="NCBI Taxonomy" id="735517"/>
    <lineage>
        <taxon>Bacteria</taxon>
        <taxon>Pseudomonadati</taxon>
        <taxon>Pseudomonadota</taxon>
        <taxon>Alphaproteobacteria</taxon>
        <taxon>Hyphomicrobiales</taxon>
        <taxon>Stappiaceae</taxon>
        <taxon>Roseibium</taxon>
    </lineage>
</organism>
<dbReference type="PRINTS" id="PR00455">
    <property type="entry name" value="HTHTETR"/>
</dbReference>
<feature type="domain" description="HTH tetR-type" evidence="5">
    <location>
        <begin position="8"/>
        <end position="68"/>
    </location>
</feature>
<keyword evidence="1" id="KW-0805">Transcription regulation</keyword>
<keyword evidence="2 4" id="KW-0238">DNA-binding</keyword>
<dbReference type="InterPro" id="IPR001647">
    <property type="entry name" value="HTH_TetR"/>
</dbReference>
<dbReference type="EMBL" id="FRBW01000001">
    <property type="protein sequence ID" value="SHL57791.1"/>
    <property type="molecule type" value="Genomic_DNA"/>
</dbReference>
<dbReference type="SUPFAM" id="SSF48498">
    <property type="entry name" value="Tetracyclin repressor-like, C-terminal domain"/>
    <property type="match status" value="1"/>
</dbReference>